<protein>
    <submittedName>
        <fullName evidence="1">Uncharacterized protein</fullName>
    </submittedName>
</protein>
<dbReference type="Proteomes" id="UP000272004">
    <property type="component" value="Unassembled WGS sequence"/>
</dbReference>
<dbReference type="EMBL" id="RJJU01000008">
    <property type="protein sequence ID" value="RUM11832.1"/>
    <property type="molecule type" value="Genomic_DNA"/>
</dbReference>
<organism evidence="1 2">
    <name type="scientific">Rhizobium fabae</name>
    <dbReference type="NCBI Taxonomy" id="573179"/>
    <lineage>
        <taxon>Bacteria</taxon>
        <taxon>Pseudomonadati</taxon>
        <taxon>Pseudomonadota</taxon>
        <taxon>Alphaproteobacteria</taxon>
        <taxon>Hyphomicrobiales</taxon>
        <taxon>Rhizobiaceae</taxon>
        <taxon>Rhizobium/Agrobacterium group</taxon>
        <taxon>Rhizobium</taxon>
    </lineage>
</organism>
<name>A0ABY0B7R2_9HYPH</name>
<keyword evidence="2" id="KW-1185">Reference proteome</keyword>
<gene>
    <name evidence="1" type="ORF">EFB14_15690</name>
</gene>
<comment type="caution">
    <text evidence="1">The sequence shown here is derived from an EMBL/GenBank/DDBJ whole genome shotgun (WGS) entry which is preliminary data.</text>
</comment>
<sequence>MCGTGRGRPHEAKTMQNREETVRAIFVSAGRQGCRYCPPPAPGVSTAFGGIVDPEGTAVVGATGVVDAVGVGSVVVCLGHMATPALAMRTMTMPAPITFHAEETFRSPTMISSSSSSSGVFSSGRPVLSSTGRLLWSSRYRLM</sequence>
<evidence type="ECO:0000313" key="2">
    <source>
        <dbReference type="Proteomes" id="UP000272004"/>
    </source>
</evidence>
<accession>A0ABY0B7R2</accession>
<evidence type="ECO:0000313" key="1">
    <source>
        <dbReference type="EMBL" id="RUM11832.1"/>
    </source>
</evidence>
<proteinExistence type="predicted"/>
<reference evidence="1 2" key="1">
    <citation type="submission" date="2018-11" db="EMBL/GenBank/DDBJ databases">
        <authorList>
            <person name="Huo Y."/>
        </authorList>
    </citation>
    <scope>NUCLEOTIDE SEQUENCE [LARGE SCALE GENOMIC DNA]</scope>
    <source>
        <strain evidence="1 2">CCBAU 33202</strain>
    </source>
</reference>